<organism evidence="3">
    <name type="scientific">Thelazia callipaeda</name>
    <name type="common">Oriental eyeworm</name>
    <name type="synonym">Parasitic nematode</name>
    <dbReference type="NCBI Taxonomy" id="103827"/>
    <lineage>
        <taxon>Eukaryota</taxon>
        <taxon>Metazoa</taxon>
        <taxon>Ecdysozoa</taxon>
        <taxon>Nematoda</taxon>
        <taxon>Chromadorea</taxon>
        <taxon>Rhabditida</taxon>
        <taxon>Spirurina</taxon>
        <taxon>Spiruromorpha</taxon>
        <taxon>Thelazioidea</taxon>
        <taxon>Thelaziidae</taxon>
        <taxon>Thelazia</taxon>
    </lineage>
</organism>
<reference evidence="3" key="1">
    <citation type="submission" date="2017-02" db="UniProtKB">
        <authorList>
            <consortium name="WormBaseParasite"/>
        </authorList>
    </citation>
    <scope>IDENTIFICATION</scope>
</reference>
<keyword evidence="2" id="KW-1185">Reference proteome</keyword>
<dbReference type="OMA" id="ETNSWTT"/>
<evidence type="ECO:0000313" key="3">
    <source>
        <dbReference type="WBParaSite" id="TCLT_0000139701-mRNA-1"/>
    </source>
</evidence>
<dbReference type="WBParaSite" id="TCLT_0000139701-mRNA-1">
    <property type="protein sequence ID" value="TCLT_0000139701-mRNA-1"/>
    <property type="gene ID" value="TCLT_0000139701"/>
</dbReference>
<gene>
    <name evidence="1" type="ORF">TCLT_LOCUS1398</name>
</gene>
<proteinExistence type="predicted"/>
<accession>A0A0N5CML3</accession>
<dbReference type="EMBL" id="UYYF01000174">
    <property type="protein sequence ID" value="VDM96813.1"/>
    <property type="molecule type" value="Genomic_DNA"/>
</dbReference>
<name>A0A0N5CML3_THECL</name>
<reference evidence="1 2" key="2">
    <citation type="submission" date="2018-11" db="EMBL/GenBank/DDBJ databases">
        <authorList>
            <consortium name="Pathogen Informatics"/>
        </authorList>
    </citation>
    <scope>NUCLEOTIDE SEQUENCE [LARGE SCALE GENOMIC DNA]</scope>
</reference>
<protein>
    <submittedName>
        <fullName evidence="1 3">Uncharacterized protein</fullName>
    </submittedName>
</protein>
<dbReference type="AlphaFoldDB" id="A0A0N5CML3"/>
<dbReference type="OrthoDB" id="5833599at2759"/>
<sequence>MTIKAKAEIILSLDEENKTNAQEGQDVDETDSWTTTIGTRSDFSLSCPTDDSESDERCSGRQNVNSRTWQTLCIKFIYTNNCNFSSSTTSSSEISNTSEDFSSLRNLSEISEHTTMPLRSNDIAWMKAVQTYNENEPIFRKKPFKAALKIRPRKLFPRYRWHQLYHQWAIRQPPMLYRGIYFNSFCELFQNY</sequence>
<dbReference type="Proteomes" id="UP000276776">
    <property type="component" value="Unassembled WGS sequence"/>
</dbReference>
<evidence type="ECO:0000313" key="2">
    <source>
        <dbReference type="Proteomes" id="UP000276776"/>
    </source>
</evidence>
<evidence type="ECO:0000313" key="1">
    <source>
        <dbReference type="EMBL" id="VDM96813.1"/>
    </source>
</evidence>